<keyword evidence="3" id="KW-0012">Acyltransferase</keyword>
<keyword evidence="1" id="KW-0472">Membrane</keyword>
<dbReference type="RefSeq" id="WP_005992634.1">
    <property type="nucleotide sequence ID" value="NZ_AECZ01000008.1"/>
</dbReference>
<organism evidence="3 4">
    <name type="scientific">Solidesulfovibrio fructosivorans JJ]</name>
    <dbReference type="NCBI Taxonomy" id="596151"/>
    <lineage>
        <taxon>Bacteria</taxon>
        <taxon>Pseudomonadati</taxon>
        <taxon>Thermodesulfobacteriota</taxon>
        <taxon>Desulfovibrionia</taxon>
        <taxon>Desulfovibrionales</taxon>
        <taxon>Desulfovibrionaceae</taxon>
        <taxon>Solidesulfovibrio</taxon>
    </lineage>
</organism>
<protein>
    <submittedName>
        <fullName evidence="3">Acyltransferase 3</fullName>
    </submittedName>
</protein>
<dbReference type="GO" id="GO:0016020">
    <property type="term" value="C:membrane"/>
    <property type="evidence" value="ECO:0007669"/>
    <property type="project" value="TreeGrafter"/>
</dbReference>
<evidence type="ECO:0000313" key="4">
    <source>
        <dbReference type="Proteomes" id="UP000006250"/>
    </source>
</evidence>
<feature type="domain" description="Acyltransferase 3" evidence="2">
    <location>
        <begin position="13"/>
        <end position="367"/>
    </location>
</feature>
<feature type="transmembrane region" description="Helical" evidence="1">
    <location>
        <begin position="257"/>
        <end position="277"/>
    </location>
</feature>
<feature type="transmembrane region" description="Helical" evidence="1">
    <location>
        <begin position="289"/>
        <end position="307"/>
    </location>
</feature>
<dbReference type="InterPro" id="IPR002656">
    <property type="entry name" value="Acyl_transf_3_dom"/>
</dbReference>
<evidence type="ECO:0000256" key="1">
    <source>
        <dbReference type="SAM" id="Phobius"/>
    </source>
</evidence>
<accession>E1JV71</accession>
<dbReference type="Pfam" id="PF01757">
    <property type="entry name" value="Acyl_transf_3"/>
    <property type="match status" value="1"/>
</dbReference>
<keyword evidence="1" id="KW-0812">Transmembrane</keyword>
<keyword evidence="4" id="KW-1185">Reference proteome</keyword>
<dbReference type="Proteomes" id="UP000006250">
    <property type="component" value="Unassembled WGS sequence"/>
</dbReference>
<evidence type="ECO:0000259" key="2">
    <source>
        <dbReference type="Pfam" id="PF01757"/>
    </source>
</evidence>
<dbReference type="PANTHER" id="PTHR23028:SF131">
    <property type="entry name" value="BLR2367 PROTEIN"/>
    <property type="match status" value="1"/>
</dbReference>
<reference evidence="3 4" key="1">
    <citation type="submission" date="2010-08" db="EMBL/GenBank/DDBJ databases">
        <title>The draft genome of Desulfovibrio fructosovorans JJ.</title>
        <authorList>
            <consortium name="US DOE Joint Genome Institute (JGI-PGF)"/>
            <person name="Lucas S."/>
            <person name="Copeland A."/>
            <person name="Lapidus A."/>
            <person name="Cheng J.-F."/>
            <person name="Bruce D."/>
            <person name="Goodwin L."/>
            <person name="Pitluck S."/>
            <person name="Land M.L."/>
            <person name="Hauser L."/>
            <person name="Chang Y.-J."/>
            <person name="Jeffries C."/>
            <person name="Wall J.D."/>
            <person name="Stahl D.A."/>
            <person name="Arkin A.P."/>
            <person name="Dehal P."/>
            <person name="Stolyar S.M."/>
            <person name="Hazen T.C."/>
            <person name="Woyke T.J."/>
        </authorList>
    </citation>
    <scope>NUCLEOTIDE SEQUENCE [LARGE SCALE GENOMIC DNA]</scope>
    <source>
        <strain evidence="3 4">JJ</strain>
    </source>
</reference>
<dbReference type="AlphaFoldDB" id="E1JV71"/>
<gene>
    <name evidence="3" type="ORF">DesfrDRAFT_1520</name>
</gene>
<dbReference type="InterPro" id="IPR050879">
    <property type="entry name" value="Acyltransferase_3"/>
</dbReference>
<dbReference type="eggNOG" id="COG1835">
    <property type="taxonomic scope" value="Bacteria"/>
</dbReference>
<keyword evidence="3" id="KW-0808">Transferase</keyword>
<keyword evidence="1" id="KW-1133">Transmembrane helix</keyword>
<feature type="transmembrane region" description="Helical" evidence="1">
    <location>
        <begin position="345"/>
        <end position="369"/>
    </location>
</feature>
<dbReference type="GO" id="GO:0016747">
    <property type="term" value="F:acyltransferase activity, transferring groups other than amino-acyl groups"/>
    <property type="evidence" value="ECO:0007669"/>
    <property type="project" value="InterPro"/>
</dbReference>
<proteinExistence type="predicted"/>
<sequence length="387" mass="41560">MLHAHGRPPFLTGLGGVRALAVLAVLVGHAASWLTPLPGHPALREPLARLTQCGLSGFFVLSGFVLQYNYGARPITGPRGLARFAVARLARIYPVYLLLLAVSLAGIFIRFGRPWEVPGFCQSVLSALTLTQSWYFVAEAPSVYPLAWAVSTEIFFYLFFPLLSRGLSALPGRRAAWCAGLAALGAAVGLDACISAHWPALFAWALRAHPALAGDQARLAGLLFEWLTYTSPYLRIFEFIAGMAAARLFVLGLRPPAWLAVAATALLAVLLCVPVSGDRFFFAILKNNALYAPALAALCLSLAANPPAWATHRLTSRIAGASLSIYLAQPFVLEPWKYLFAPTGPLWPMAALAGMAATIAAGMLLARFVEAPAARWINKKRARGETL</sequence>
<dbReference type="OrthoDB" id="5487873at2"/>
<feature type="transmembrane region" description="Helical" evidence="1">
    <location>
        <begin position="175"/>
        <end position="198"/>
    </location>
</feature>
<feature type="transmembrane region" description="Helical" evidence="1">
    <location>
        <begin position="47"/>
        <end position="70"/>
    </location>
</feature>
<feature type="transmembrane region" description="Helical" evidence="1">
    <location>
        <begin position="143"/>
        <end position="163"/>
    </location>
</feature>
<dbReference type="PANTHER" id="PTHR23028">
    <property type="entry name" value="ACETYLTRANSFERASE"/>
    <property type="match status" value="1"/>
</dbReference>
<dbReference type="EMBL" id="AECZ01000008">
    <property type="protein sequence ID" value="EFL51665.1"/>
    <property type="molecule type" value="Genomic_DNA"/>
</dbReference>
<evidence type="ECO:0000313" key="3">
    <source>
        <dbReference type="EMBL" id="EFL51665.1"/>
    </source>
</evidence>
<dbReference type="STRING" id="596151.DesfrDRAFT_1520"/>
<feature type="transmembrane region" description="Helical" evidence="1">
    <location>
        <begin position="90"/>
        <end position="112"/>
    </location>
</feature>
<comment type="caution">
    <text evidence="3">The sequence shown here is derived from an EMBL/GenBank/DDBJ whole genome shotgun (WGS) entry which is preliminary data.</text>
</comment>
<name>E1JV71_SOLFR</name>
<dbReference type="GO" id="GO:0000271">
    <property type="term" value="P:polysaccharide biosynthetic process"/>
    <property type="evidence" value="ECO:0007669"/>
    <property type="project" value="TreeGrafter"/>
</dbReference>
<feature type="transmembrane region" description="Helical" evidence="1">
    <location>
        <begin position="15"/>
        <end position="35"/>
    </location>
</feature>